<dbReference type="GO" id="GO:0000270">
    <property type="term" value="P:peptidoglycan metabolic process"/>
    <property type="evidence" value="ECO:0007669"/>
    <property type="project" value="TreeGrafter"/>
</dbReference>
<sequence>MFKQLLCVSLLATSLPTLAAFNPQAAIAKLPQGHDLALLIKDPATGKIIYQQRTDNLQAPASTQKTITALAAKLYLGDNFRFYTDVETKGKDIIFNFSGDPTFSRTDLRELLSQIKAKGYKSIQGNIYLNGGHFTGYERGIGWPWDILGSCYSAPSSSITLEHNCVQGALYTNKGIGNKARVNVPSHQPIQVTSTATIVTPSQKKAQFCQLDLISNPNNSYQVSGCSLAYKEPMPLKFAVQNTTKYTMAVLRQELKRAGISFKGQIYRNDTIKGQRIARNSSKPMSKLLDIMLKRSDNLFADNIAKTIGAKYYQQPGSYNNGVAAIKEILKTKANIDLSDTIMVDGSGLSRNNRLSANDLMQVITYIYKHKNLKLFNDFPVAGESGTLRYRKSMRTGELKGKVIAKSGSLFATYNLAGMIKTKSGKPLLFVQLVTDYHPITKTKGLPPISQFEQKLYQSLYQQY</sequence>
<protein>
    <submittedName>
        <fullName evidence="4">D-alanyl-D-alanine carboxypeptidase DacB</fullName>
    </submittedName>
    <submittedName>
        <fullName evidence="5">Serine-type D-Ala-D-Ala carboxypeptidase</fullName>
        <ecNumber evidence="5">3.4.16.4</ecNumber>
        <ecNumber evidence="5">3.4.21.-</ecNumber>
    </submittedName>
</protein>
<evidence type="ECO:0000313" key="6">
    <source>
        <dbReference type="Proteomes" id="UP000218676"/>
    </source>
</evidence>
<evidence type="ECO:0000256" key="3">
    <source>
        <dbReference type="SAM" id="SignalP"/>
    </source>
</evidence>
<feature type="chain" id="PRO_5011397490" evidence="3">
    <location>
        <begin position="20"/>
        <end position="464"/>
    </location>
</feature>
<dbReference type="Proteomes" id="UP000516656">
    <property type="component" value="Chromosome 1"/>
</dbReference>
<proteinExistence type="inferred from homology"/>
<dbReference type="PANTHER" id="PTHR30023:SF0">
    <property type="entry name" value="PENICILLIN-SENSITIVE CARBOXYPEPTIDASE A"/>
    <property type="match status" value="1"/>
</dbReference>
<dbReference type="Gene3D" id="3.40.710.10">
    <property type="entry name" value="DD-peptidase/beta-lactamase superfamily"/>
    <property type="match status" value="2"/>
</dbReference>
<keyword evidence="5" id="KW-0645">Protease</keyword>
<evidence type="ECO:0000256" key="1">
    <source>
        <dbReference type="ARBA" id="ARBA00006096"/>
    </source>
</evidence>
<feature type="signal peptide" evidence="3">
    <location>
        <begin position="1"/>
        <end position="19"/>
    </location>
</feature>
<reference evidence="5 7" key="3">
    <citation type="submission" date="2020-09" db="EMBL/GenBank/DDBJ databases">
        <title>Complete, closed and curated genome sequences of Photobacterium damselae subsp. piscicida isolates from Australia indicate localised evolution and additional plasmid-borne pathogenicity mechanisms.</title>
        <authorList>
            <person name="Baseggio L."/>
            <person name="Silayeva O."/>
            <person name="Buller N."/>
            <person name="Landos M."/>
            <person name="Engelstaedter J."/>
            <person name="Barnes A.C."/>
        </authorList>
    </citation>
    <scope>NUCLEOTIDE SEQUENCE [LARGE SCALE GENOMIC DNA]</scope>
    <source>
        <strain evidence="5 7">AS-16-0540-1</strain>
    </source>
</reference>
<accession>A0A1Q9GXU4</accession>
<keyword evidence="5" id="KW-0121">Carboxypeptidase</keyword>
<dbReference type="InterPro" id="IPR012338">
    <property type="entry name" value="Beta-lactam/transpept-like"/>
</dbReference>
<name>A0A1Q9GXU4_PHODP</name>
<dbReference type="EC" id="3.4.16.4" evidence="5"/>
<dbReference type="PRINTS" id="PR00922">
    <property type="entry name" value="DADACBPTASE3"/>
</dbReference>
<dbReference type="InterPro" id="IPR000667">
    <property type="entry name" value="Peptidase_S13"/>
</dbReference>
<dbReference type="NCBIfam" id="NF008322">
    <property type="entry name" value="PRK11113.1"/>
    <property type="match status" value="1"/>
</dbReference>
<reference evidence="6" key="2">
    <citation type="submission" date="2017-05" db="EMBL/GenBank/DDBJ databases">
        <title>Whole genome sequence of fish pathogenic bacteria, Photobacterium damselae subsp. piscicida, strain 91-197, isolated from hybrid striped bass (Morone sp.) in USA.</title>
        <authorList>
            <person name="Teru Y."/>
            <person name="Hikima J."/>
            <person name="Kono T."/>
            <person name="Sakai M."/>
            <person name="Takano T."/>
            <person name="Hawke J.P."/>
            <person name="Takeyama H."/>
            <person name="Aoki T."/>
        </authorList>
    </citation>
    <scope>NUCLEOTIDE SEQUENCE [LARGE SCALE GENOMIC DNA]</scope>
    <source>
        <strain evidence="6">91-197</strain>
    </source>
</reference>
<evidence type="ECO:0000313" key="7">
    <source>
        <dbReference type="Proteomes" id="UP000516656"/>
    </source>
</evidence>
<dbReference type="AlphaFoldDB" id="A0A1Q9GXU4"/>
<evidence type="ECO:0000313" key="4">
    <source>
        <dbReference type="EMBL" id="BAX51989.1"/>
    </source>
</evidence>
<evidence type="ECO:0000256" key="2">
    <source>
        <dbReference type="ARBA" id="ARBA00022801"/>
    </source>
</evidence>
<dbReference type="GO" id="GO:0009002">
    <property type="term" value="F:serine-type D-Ala-D-Ala carboxypeptidase activity"/>
    <property type="evidence" value="ECO:0007669"/>
    <property type="project" value="UniProtKB-EC"/>
</dbReference>
<evidence type="ECO:0000313" key="5">
    <source>
        <dbReference type="EMBL" id="QOD56077.1"/>
    </source>
</evidence>
<comment type="similarity">
    <text evidence="1">Belongs to the peptidase S13 family.</text>
</comment>
<dbReference type="EMBL" id="CP061854">
    <property type="protein sequence ID" value="QOD56077.1"/>
    <property type="molecule type" value="Genomic_DNA"/>
</dbReference>
<dbReference type="PANTHER" id="PTHR30023">
    <property type="entry name" value="D-ALANYL-D-ALANINE CARBOXYPEPTIDASE"/>
    <property type="match status" value="1"/>
</dbReference>
<dbReference type="EC" id="3.4.21.-" evidence="5"/>
<dbReference type="EMBL" id="AP018045">
    <property type="protein sequence ID" value="BAX51989.1"/>
    <property type="molecule type" value="Genomic_DNA"/>
</dbReference>
<dbReference type="GO" id="GO:0006508">
    <property type="term" value="P:proteolysis"/>
    <property type="evidence" value="ECO:0007669"/>
    <property type="project" value="InterPro"/>
</dbReference>
<dbReference type="Gene3D" id="3.50.80.20">
    <property type="entry name" value="D-Ala-D-Ala carboxypeptidase C, peptidase S13"/>
    <property type="match status" value="1"/>
</dbReference>
<reference evidence="4" key="1">
    <citation type="journal article" date="2017" name="Genome Announc.">
        <title>Whole-Genome Sequence of Photobacterium damselae subsp. piscicida Strain 91-197, Isolated from Hybrid Striped Bass (Morone sp.) in the United States.</title>
        <authorList>
            <person name="Teru Y."/>
            <person name="Hikima J."/>
            <person name="Kono T."/>
            <person name="Sakai M."/>
            <person name="Takano T."/>
            <person name="Hawke J.P."/>
            <person name="Takeyama H."/>
            <person name="Aoki T."/>
        </authorList>
    </citation>
    <scope>NUCLEOTIDE SEQUENCE</scope>
    <source>
        <strain evidence="4">91-197</strain>
    </source>
</reference>
<dbReference type="Pfam" id="PF02113">
    <property type="entry name" value="Peptidase_S13"/>
    <property type="match status" value="1"/>
</dbReference>
<keyword evidence="3" id="KW-0732">Signal</keyword>
<dbReference type="RefSeq" id="WP_044176617.1">
    <property type="nucleotide sequence ID" value="NZ_AP018045.1"/>
</dbReference>
<keyword evidence="2 5" id="KW-0378">Hydrolase</keyword>
<dbReference type="NCBIfam" id="TIGR00666">
    <property type="entry name" value="PBP4"/>
    <property type="match status" value="1"/>
</dbReference>
<dbReference type="SUPFAM" id="SSF56601">
    <property type="entry name" value="beta-lactamase/transpeptidase-like"/>
    <property type="match status" value="1"/>
</dbReference>
<dbReference type="Proteomes" id="UP000218676">
    <property type="component" value="Chromosome 1"/>
</dbReference>
<gene>
    <name evidence="5" type="primary">dacB</name>
    <name evidence="5" type="ORF">IC627_12605</name>
    <name evidence="4" type="ORF">PDPUS_1_00614</name>
</gene>
<organism evidence="5 7">
    <name type="scientific">Photobacterium damsela subsp. piscicida</name>
    <name type="common">Pasteurella piscicida</name>
    <dbReference type="NCBI Taxonomy" id="38294"/>
    <lineage>
        <taxon>Bacteria</taxon>
        <taxon>Pseudomonadati</taxon>
        <taxon>Pseudomonadota</taxon>
        <taxon>Gammaproteobacteria</taxon>
        <taxon>Vibrionales</taxon>
        <taxon>Vibrionaceae</taxon>
        <taxon>Photobacterium</taxon>
    </lineage>
</organism>